<dbReference type="EMBL" id="LJQU01000309">
    <property type="protein sequence ID" value="KPX93327.1"/>
    <property type="molecule type" value="Genomic_DNA"/>
</dbReference>
<comment type="caution">
    <text evidence="1">The sequence shown here is derived from an EMBL/GenBank/DDBJ whole genome shotgun (WGS) entry which is preliminary data.</text>
</comment>
<reference evidence="1 2" key="1">
    <citation type="submission" date="2015-09" db="EMBL/GenBank/DDBJ databases">
        <title>Genome announcement of multiple Pseudomonas syringae strains.</title>
        <authorList>
            <person name="Thakur S."/>
            <person name="Wang P.W."/>
            <person name="Gong Y."/>
            <person name="Weir B.S."/>
            <person name="Guttman D.S."/>
        </authorList>
    </citation>
    <scope>NUCLEOTIDE SEQUENCE [LARGE SCALE GENOMIC DNA]</scope>
    <source>
        <strain evidence="1 2">ICMP4331</strain>
    </source>
</reference>
<dbReference type="AlphaFoldDB" id="A0A0N8S5J0"/>
<evidence type="ECO:0000313" key="2">
    <source>
        <dbReference type="Proteomes" id="UP000050420"/>
    </source>
</evidence>
<sequence>MIQENCVTAKSVERDVAISELANHLERDLMPHLLDACQGRDI</sequence>
<organism evidence="1 2">
    <name type="scientific">Pseudomonas amygdali pv. mori</name>
    <dbReference type="NCBI Taxonomy" id="34065"/>
    <lineage>
        <taxon>Bacteria</taxon>
        <taxon>Pseudomonadati</taxon>
        <taxon>Pseudomonadota</taxon>
        <taxon>Gammaproteobacteria</taxon>
        <taxon>Pseudomonadales</taxon>
        <taxon>Pseudomonadaceae</taxon>
        <taxon>Pseudomonas</taxon>
        <taxon>Pseudomonas amygdali</taxon>
    </lineage>
</organism>
<dbReference type="Proteomes" id="UP000050420">
    <property type="component" value="Unassembled WGS sequence"/>
</dbReference>
<accession>A0A0N8S5J0</accession>
<gene>
    <name evidence="1" type="ORF">ALO63_03587</name>
</gene>
<dbReference type="PATRIC" id="fig|34065.5.peg.5201"/>
<evidence type="ECO:0000313" key="1">
    <source>
        <dbReference type="EMBL" id="KPX93327.1"/>
    </source>
</evidence>
<proteinExistence type="predicted"/>
<name>A0A0N8S5J0_PSEA0</name>
<protein>
    <submittedName>
        <fullName evidence="1">Uncharacterized protein</fullName>
    </submittedName>
</protein>